<feature type="domain" description="ABM" evidence="1">
    <location>
        <begin position="5"/>
        <end position="93"/>
    </location>
</feature>
<proteinExistence type="predicted"/>
<dbReference type="PROSITE" id="PS51725">
    <property type="entry name" value="ABM"/>
    <property type="match status" value="1"/>
</dbReference>
<dbReference type="InterPro" id="IPR011008">
    <property type="entry name" value="Dimeric_a/b-barrel"/>
</dbReference>
<gene>
    <name evidence="2" type="ORF">SAMN05216255_3786</name>
</gene>
<dbReference type="EMBL" id="FZOG01000006">
    <property type="protein sequence ID" value="SNS90319.1"/>
    <property type="molecule type" value="Genomic_DNA"/>
</dbReference>
<keyword evidence="2" id="KW-0560">Oxidoreductase</keyword>
<keyword evidence="3" id="KW-1185">Reference proteome</keyword>
<reference evidence="3" key="1">
    <citation type="submission" date="2017-06" db="EMBL/GenBank/DDBJ databases">
        <authorList>
            <person name="Varghese N."/>
            <person name="Submissions S."/>
        </authorList>
    </citation>
    <scope>NUCLEOTIDE SEQUENCE [LARGE SCALE GENOMIC DNA]</scope>
    <source>
        <strain evidence="3">CIP 108523</strain>
    </source>
</reference>
<dbReference type="InterPro" id="IPR050744">
    <property type="entry name" value="AI-2_Isomerase_LsrG"/>
</dbReference>
<dbReference type="AlphaFoldDB" id="A0A239I9U6"/>
<dbReference type="SUPFAM" id="SSF54909">
    <property type="entry name" value="Dimeric alpha+beta barrel"/>
    <property type="match status" value="1"/>
</dbReference>
<name>A0A239I9U6_9PSED</name>
<dbReference type="InterPro" id="IPR007138">
    <property type="entry name" value="ABM_dom"/>
</dbReference>
<evidence type="ECO:0000313" key="2">
    <source>
        <dbReference type="EMBL" id="SNS90319.1"/>
    </source>
</evidence>
<dbReference type="Gene3D" id="3.30.70.100">
    <property type="match status" value="1"/>
</dbReference>
<dbReference type="RefSeq" id="WP_010485806.1">
    <property type="nucleotide sequence ID" value="NZ_FZOG01000006.1"/>
</dbReference>
<dbReference type="Pfam" id="PF03992">
    <property type="entry name" value="ABM"/>
    <property type="match status" value="1"/>
</dbReference>
<dbReference type="GO" id="GO:0005829">
    <property type="term" value="C:cytosol"/>
    <property type="evidence" value="ECO:0007669"/>
    <property type="project" value="TreeGrafter"/>
</dbReference>
<sequence>MNQPYAFILDAYTQPEQSEAFAELFAGYIQSSRAESGCIEYHMLRDPTEPSRFTFYEVWQDQAAFDKHVALPHMRQFHEQRMNYLSRELQVRMINPITPSTWQPMPPVGSA</sequence>
<keyword evidence="2" id="KW-0503">Monooxygenase</keyword>
<dbReference type="PANTHER" id="PTHR33336">
    <property type="entry name" value="QUINOL MONOOXYGENASE YGIN-RELATED"/>
    <property type="match status" value="1"/>
</dbReference>
<protein>
    <submittedName>
        <fullName evidence="2">Quinol monooxygenase YgiN</fullName>
    </submittedName>
</protein>
<dbReference type="PANTHER" id="PTHR33336:SF1">
    <property type="entry name" value="(4S)-4-HYDROXY-5-PHOSPHONOOXYPENTANE-2,3-DIONE ISOMERASE"/>
    <property type="match status" value="1"/>
</dbReference>
<organism evidence="2 3">
    <name type="scientific">Pseudomonas segetis</name>
    <dbReference type="NCBI Taxonomy" id="298908"/>
    <lineage>
        <taxon>Bacteria</taxon>
        <taxon>Pseudomonadati</taxon>
        <taxon>Pseudomonadota</taxon>
        <taxon>Gammaproteobacteria</taxon>
        <taxon>Pseudomonadales</taxon>
        <taxon>Pseudomonadaceae</taxon>
        <taxon>Pseudomonas</taxon>
    </lineage>
</organism>
<dbReference type="Proteomes" id="UP000242915">
    <property type="component" value="Unassembled WGS sequence"/>
</dbReference>
<evidence type="ECO:0000259" key="1">
    <source>
        <dbReference type="PROSITE" id="PS51725"/>
    </source>
</evidence>
<evidence type="ECO:0000313" key="3">
    <source>
        <dbReference type="Proteomes" id="UP000242915"/>
    </source>
</evidence>
<accession>A0A239I9U6</accession>
<dbReference type="GO" id="GO:0004497">
    <property type="term" value="F:monooxygenase activity"/>
    <property type="evidence" value="ECO:0007669"/>
    <property type="project" value="UniProtKB-KW"/>
</dbReference>